<gene>
    <name evidence="2" type="ORF">N869_16470</name>
</gene>
<comment type="caution">
    <text evidence="2">The sequence shown here is derived from an EMBL/GenBank/DDBJ whole genome shotgun (WGS) entry which is preliminary data.</text>
</comment>
<evidence type="ECO:0000313" key="3">
    <source>
        <dbReference type="Proteomes" id="UP000054314"/>
    </source>
</evidence>
<accession>A0A0A0BZA8</accession>
<feature type="transmembrane region" description="Helical" evidence="1">
    <location>
        <begin position="76"/>
        <end position="94"/>
    </location>
</feature>
<reference evidence="2 3" key="1">
    <citation type="submission" date="2013-08" db="EMBL/GenBank/DDBJ databases">
        <title>Genome sequencing of Cellulomonas bogoriensis 69B4.</title>
        <authorList>
            <person name="Chen F."/>
            <person name="Li Y."/>
            <person name="Wang G."/>
        </authorList>
    </citation>
    <scope>NUCLEOTIDE SEQUENCE [LARGE SCALE GENOMIC DNA]</scope>
    <source>
        <strain evidence="2 3">69B4</strain>
    </source>
</reference>
<keyword evidence="1" id="KW-0812">Transmembrane</keyword>
<sequence length="232" mass="24212">MTTEPEGPATSDPDGATLDPAGSVALIDAQRARLEKATDVDGRILFGVWGLAWLLGFGQLWTVTQDQPLVPWSQDVAYPVFGSVLLAAMVVTTIHTAVRSSGLRGGSAAQGAMYGWAWFLTFAGVGALALALARLDASPDVIASAMTLTSVLLVAALYMAGGAIWQDRHQFVLGAWIAVTAIASGVVGHPHMLLVMALAGGGGMLVGAVVEHVRRRRGTAPRTQPLLPQGHR</sequence>
<dbReference type="AlphaFoldDB" id="A0A0A0BZA8"/>
<dbReference type="EMBL" id="AXCZ01000071">
    <property type="protein sequence ID" value="KGM13052.1"/>
    <property type="molecule type" value="Genomic_DNA"/>
</dbReference>
<dbReference type="Proteomes" id="UP000054314">
    <property type="component" value="Unassembled WGS sequence"/>
</dbReference>
<proteinExistence type="predicted"/>
<organism evidence="2 3">
    <name type="scientific">Cellulomonas bogoriensis 69B4 = DSM 16987</name>
    <dbReference type="NCBI Taxonomy" id="1386082"/>
    <lineage>
        <taxon>Bacteria</taxon>
        <taxon>Bacillati</taxon>
        <taxon>Actinomycetota</taxon>
        <taxon>Actinomycetes</taxon>
        <taxon>Micrococcales</taxon>
        <taxon>Cellulomonadaceae</taxon>
        <taxon>Cellulomonas</taxon>
    </lineage>
</organism>
<feature type="transmembrane region" description="Helical" evidence="1">
    <location>
        <begin position="115"/>
        <end position="135"/>
    </location>
</feature>
<evidence type="ECO:0000256" key="1">
    <source>
        <dbReference type="SAM" id="Phobius"/>
    </source>
</evidence>
<evidence type="ECO:0000313" key="2">
    <source>
        <dbReference type="EMBL" id="KGM13052.1"/>
    </source>
</evidence>
<name>A0A0A0BZA8_9CELL</name>
<feature type="transmembrane region" description="Helical" evidence="1">
    <location>
        <begin position="193"/>
        <end position="213"/>
    </location>
</feature>
<feature type="transmembrane region" description="Helical" evidence="1">
    <location>
        <begin position="44"/>
        <end position="64"/>
    </location>
</feature>
<feature type="transmembrane region" description="Helical" evidence="1">
    <location>
        <begin position="171"/>
        <end position="187"/>
    </location>
</feature>
<keyword evidence="1" id="KW-1133">Transmembrane helix</keyword>
<dbReference type="RefSeq" id="WP_052105252.1">
    <property type="nucleotide sequence ID" value="NZ_AXCZ01000071.1"/>
</dbReference>
<feature type="transmembrane region" description="Helical" evidence="1">
    <location>
        <begin position="141"/>
        <end position="159"/>
    </location>
</feature>
<keyword evidence="3" id="KW-1185">Reference proteome</keyword>
<protein>
    <submittedName>
        <fullName evidence="2">Uncharacterized protein</fullName>
    </submittedName>
</protein>
<keyword evidence="1" id="KW-0472">Membrane</keyword>